<name>A0A1Q4VAG6_9ACTN</name>
<accession>A0A1Q4VAG6</accession>
<dbReference type="Gene3D" id="3.30.750.24">
    <property type="entry name" value="STAS domain"/>
    <property type="match status" value="1"/>
</dbReference>
<comment type="caution">
    <text evidence="2">The sequence shown here is derived from an EMBL/GenBank/DDBJ whole genome shotgun (WGS) entry which is preliminary data.</text>
</comment>
<dbReference type="EMBL" id="LFBV01000002">
    <property type="protein sequence ID" value="OKH94826.1"/>
    <property type="molecule type" value="Genomic_DNA"/>
</dbReference>
<keyword evidence="3" id="KW-1185">Reference proteome</keyword>
<dbReference type="Pfam" id="PF01740">
    <property type="entry name" value="STAS"/>
    <property type="match status" value="1"/>
</dbReference>
<protein>
    <recommendedName>
        <fullName evidence="1">STAS domain-containing protein</fullName>
    </recommendedName>
</protein>
<evidence type="ECO:0000313" key="3">
    <source>
        <dbReference type="Proteomes" id="UP000186455"/>
    </source>
</evidence>
<sequence>MHPSPPHPGGRVIRRPVFAHRTTFAPGRTADAQWATIRLSGELDLESGAEFDTVVELNLACRPAGIRVDLTALRFMDCAGLRHLESAAEAAARAGVPFSFCGTRQPLIDRLMRLTGSPLLSATGGGDCGIRGGPAPAGARLSEVLHGYWERVLRMSMLTVAGGTILSSLLVAALVQAD</sequence>
<dbReference type="Proteomes" id="UP000186455">
    <property type="component" value="Unassembled WGS sequence"/>
</dbReference>
<evidence type="ECO:0000313" key="2">
    <source>
        <dbReference type="EMBL" id="OKH94826.1"/>
    </source>
</evidence>
<evidence type="ECO:0000259" key="1">
    <source>
        <dbReference type="PROSITE" id="PS50801"/>
    </source>
</evidence>
<organism evidence="2 3">
    <name type="scientific">Streptomyces uncialis</name>
    <dbReference type="NCBI Taxonomy" id="1048205"/>
    <lineage>
        <taxon>Bacteria</taxon>
        <taxon>Bacillati</taxon>
        <taxon>Actinomycetota</taxon>
        <taxon>Actinomycetes</taxon>
        <taxon>Kitasatosporales</taxon>
        <taxon>Streptomycetaceae</taxon>
        <taxon>Streptomyces</taxon>
    </lineage>
</organism>
<feature type="domain" description="STAS" evidence="1">
    <location>
        <begin position="37"/>
        <end position="116"/>
    </location>
</feature>
<dbReference type="InterPro" id="IPR036513">
    <property type="entry name" value="STAS_dom_sf"/>
</dbReference>
<reference evidence="2 3" key="1">
    <citation type="submission" date="2015-06" db="EMBL/GenBank/DDBJ databases">
        <title>Cloning and characterization of the uncialamcin biosynthetic gene cluster.</title>
        <authorList>
            <person name="Yan X."/>
            <person name="Huang T."/>
            <person name="Ge H."/>
            <person name="Shen B."/>
        </authorList>
    </citation>
    <scope>NUCLEOTIDE SEQUENCE [LARGE SCALE GENOMIC DNA]</scope>
    <source>
        <strain evidence="2 3">DCA2648</strain>
    </source>
</reference>
<proteinExistence type="predicted"/>
<dbReference type="CDD" id="cd07043">
    <property type="entry name" value="STAS_anti-anti-sigma_factors"/>
    <property type="match status" value="1"/>
</dbReference>
<dbReference type="SUPFAM" id="SSF52091">
    <property type="entry name" value="SpoIIaa-like"/>
    <property type="match status" value="1"/>
</dbReference>
<dbReference type="InterPro" id="IPR002645">
    <property type="entry name" value="STAS_dom"/>
</dbReference>
<gene>
    <name evidence="2" type="ORF">AB852_11665</name>
</gene>
<dbReference type="AlphaFoldDB" id="A0A1Q4VAG6"/>
<dbReference type="PROSITE" id="PS50801">
    <property type="entry name" value="STAS"/>
    <property type="match status" value="1"/>
</dbReference>